<organism evidence="1 2">
    <name type="scientific">Celeribacter marinus</name>
    <dbReference type="NCBI Taxonomy" id="1397108"/>
    <lineage>
        <taxon>Bacteria</taxon>
        <taxon>Pseudomonadati</taxon>
        <taxon>Pseudomonadota</taxon>
        <taxon>Alphaproteobacteria</taxon>
        <taxon>Rhodobacterales</taxon>
        <taxon>Roseobacteraceae</taxon>
        <taxon>Celeribacter</taxon>
    </lineage>
</organism>
<protein>
    <submittedName>
        <fullName evidence="1">Uncharacterized protein</fullName>
    </submittedName>
</protein>
<dbReference type="AlphaFoldDB" id="A0A0N9ZFG5"/>
<accession>A0A0N9ZFG5</accession>
<keyword evidence="2" id="KW-1185">Reference proteome</keyword>
<evidence type="ECO:0000313" key="1">
    <source>
        <dbReference type="EMBL" id="ALI54390.1"/>
    </source>
</evidence>
<reference evidence="1 2" key="1">
    <citation type="submission" date="2015-05" db="EMBL/GenBank/DDBJ databases">
        <authorList>
            <person name="Wang D.B."/>
            <person name="Wang M."/>
        </authorList>
    </citation>
    <scope>NUCLEOTIDE SEQUENCE [LARGE SCALE GENOMIC DNA]</scope>
    <source>
        <strain evidence="1 2">IMCC 12053</strain>
    </source>
</reference>
<dbReference type="EMBL" id="CP012023">
    <property type="protein sequence ID" value="ALI54390.1"/>
    <property type="molecule type" value="Genomic_DNA"/>
</dbReference>
<gene>
    <name evidence="1" type="ORF">IMCC12053_441</name>
</gene>
<dbReference type="STRING" id="1397108.IMCC12053_441"/>
<dbReference type="PATRIC" id="fig|1397108.4.peg.455"/>
<dbReference type="KEGG" id="cmar:IMCC12053_441"/>
<sequence>MDFIALTALALAAMALVSYVLRPTQERAPVRVRTDDRRR</sequence>
<dbReference type="Proteomes" id="UP000064920">
    <property type="component" value="Chromosome"/>
</dbReference>
<evidence type="ECO:0000313" key="2">
    <source>
        <dbReference type="Proteomes" id="UP000064920"/>
    </source>
</evidence>
<proteinExistence type="predicted"/>
<name>A0A0N9ZFG5_9RHOB</name>